<protein>
    <submittedName>
        <fullName evidence="2">Uncharacterized protein</fullName>
    </submittedName>
</protein>
<gene>
    <name evidence="2" type="ORF">AMTR_s00001p00257680</name>
</gene>
<name>W1NMF8_AMBTC</name>
<dbReference type="Gramene" id="ERM96474">
    <property type="protein sequence ID" value="ERM96474"/>
    <property type="gene ID" value="AMTR_s00001p00257680"/>
</dbReference>
<feature type="transmembrane region" description="Helical" evidence="1">
    <location>
        <begin position="12"/>
        <end position="32"/>
    </location>
</feature>
<keyword evidence="3" id="KW-1185">Reference proteome</keyword>
<proteinExistence type="predicted"/>
<dbReference type="HOGENOM" id="CLU_2349508_0_0_1"/>
<sequence length="97" mass="10419">MSECSFRNRTGFITLVGIFLFSLHSFYSRSLLPLNDDEGPQDPGSPSSPPIASVRESCSGNWGSFAIGIQSIGITISGIIVSIFLAGDGFGSNWKWD</sequence>
<keyword evidence="1" id="KW-1133">Transmembrane helix</keyword>
<feature type="transmembrane region" description="Helical" evidence="1">
    <location>
        <begin position="65"/>
        <end position="86"/>
    </location>
</feature>
<evidence type="ECO:0000313" key="2">
    <source>
        <dbReference type="EMBL" id="ERM96474.1"/>
    </source>
</evidence>
<evidence type="ECO:0000256" key="1">
    <source>
        <dbReference type="SAM" id="Phobius"/>
    </source>
</evidence>
<dbReference type="EMBL" id="KI397142">
    <property type="protein sequence ID" value="ERM96474.1"/>
    <property type="molecule type" value="Genomic_DNA"/>
</dbReference>
<keyword evidence="1" id="KW-0812">Transmembrane</keyword>
<dbReference type="AlphaFoldDB" id="W1NMF8"/>
<organism evidence="2 3">
    <name type="scientific">Amborella trichopoda</name>
    <dbReference type="NCBI Taxonomy" id="13333"/>
    <lineage>
        <taxon>Eukaryota</taxon>
        <taxon>Viridiplantae</taxon>
        <taxon>Streptophyta</taxon>
        <taxon>Embryophyta</taxon>
        <taxon>Tracheophyta</taxon>
        <taxon>Spermatophyta</taxon>
        <taxon>Magnoliopsida</taxon>
        <taxon>Amborellales</taxon>
        <taxon>Amborellaceae</taxon>
        <taxon>Amborella</taxon>
    </lineage>
</organism>
<keyword evidence="1" id="KW-0472">Membrane</keyword>
<dbReference type="Proteomes" id="UP000017836">
    <property type="component" value="Unassembled WGS sequence"/>
</dbReference>
<evidence type="ECO:0000313" key="3">
    <source>
        <dbReference type="Proteomes" id="UP000017836"/>
    </source>
</evidence>
<reference evidence="3" key="1">
    <citation type="journal article" date="2013" name="Science">
        <title>The Amborella genome and the evolution of flowering plants.</title>
        <authorList>
            <consortium name="Amborella Genome Project"/>
        </authorList>
    </citation>
    <scope>NUCLEOTIDE SEQUENCE [LARGE SCALE GENOMIC DNA]</scope>
</reference>
<accession>W1NMF8</accession>